<dbReference type="Pfam" id="PF16491">
    <property type="entry name" value="Peptidase_M48_N"/>
    <property type="match status" value="1"/>
</dbReference>
<gene>
    <name evidence="4" type="ORF">ACFQQG_05680</name>
</gene>
<dbReference type="PANTHER" id="PTHR10120">
    <property type="entry name" value="CAAX PRENYL PROTEASE 1"/>
    <property type="match status" value="1"/>
</dbReference>
<evidence type="ECO:0000256" key="2">
    <source>
        <dbReference type="SAM" id="Phobius"/>
    </source>
</evidence>
<protein>
    <recommendedName>
        <fullName evidence="3">CAAX prenyl protease 1 N-terminal domain-containing protein</fullName>
    </recommendedName>
</protein>
<dbReference type="Gene3D" id="3.30.2010.10">
    <property type="entry name" value="Metalloproteases ('zincins'), catalytic domain"/>
    <property type="match status" value="1"/>
</dbReference>
<evidence type="ECO:0000313" key="4">
    <source>
        <dbReference type="EMBL" id="MFC7057752.1"/>
    </source>
</evidence>
<keyword evidence="2" id="KW-1133">Transmembrane helix</keyword>
<evidence type="ECO:0000313" key="5">
    <source>
        <dbReference type="Proteomes" id="UP001596445"/>
    </source>
</evidence>
<keyword evidence="2" id="KW-0472">Membrane</keyword>
<dbReference type="RefSeq" id="WP_382184527.1">
    <property type="nucleotide sequence ID" value="NZ_JBHSZI010000001.1"/>
</dbReference>
<proteinExistence type="predicted"/>
<comment type="caution">
    <text evidence="4">The sequence shown here is derived from an EMBL/GenBank/DDBJ whole genome shotgun (WGS) entry which is preliminary data.</text>
</comment>
<keyword evidence="5" id="KW-1185">Reference proteome</keyword>
<feature type="transmembrane region" description="Helical" evidence="2">
    <location>
        <begin position="63"/>
        <end position="83"/>
    </location>
</feature>
<feature type="transmembrane region" description="Helical" evidence="2">
    <location>
        <begin position="95"/>
        <end position="112"/>
    </location>
</feature>
<sequence length="262" mass="28740">MFEYHIVLLVLLGGTTLLSTVLSVANVRHGAREMRRNADWLDEFLDIDGPSEIIDYQRAATGLGLIQSWVGLALLLGALYTGVVTDAVEFLDGTGLPTVAQGVIFFFGLFVAQRTLSVPFDLYSTFVIDEQFEFNETSPRLWLRDLVVGVLVSGVILGVVAGALLVLIETFETALWVVSGWVLIVGFMLFMQVLYPRVIAPLFNDFEPIEKGDLRDRVEAVFDRAGFEAEEIYTMDASRRSADSTPTSSALAAQSESSSSTP</sequence>
<name>A0ABD5W1B2_9EURY</name>
<evidence type="ECO:0000259" key="3">
    <source>
        <dbReference type="Pfam" id="PF16491"/>
    </source>
</evidence>
<dbReference type="InterPro" id="IPR032456">
    <property type="entry name" value="Peptidase_M48_N"/>
</dbReference>
<keyword evidence="2" id="KW-0812">Transmembrane</keyword>
<reference evidence="4 5" key="1">
    <citation type="journal article" date="2019" name="Int. J. Syst. Evol. Microbiol.">
        <title>The Global Catalogue of Microorganisms (GCM) 10K type strain sequencing project: providing services to taxonomists for standard genome sequencing and annotation.</title>
        <authorList>
            <consortium name="The Broad Institute Genomics Platform"/>
            <consortium name="The Broad Institute Genome Sequencing Center for Infectious Disease"/>
            <person name="Wu L."/>
            <person name="Ma J."/>
        </authorList>
    </citation>
    <scope>NUCLEOTIDE SEQUENCE [LARGE SCALE GENOMIC DNA]</scope>
    <source>
        <strain evidence="4 5">JCM 30072</strain>
    </source>
</reference>
<feature type="region of interest" description="Disordered" evidence="1">
    <location>
        <begin position="237"/>
        <end position="262"/>
    </location>
</feature>
<feature type="transmembrane region" description="Helical" evidence="2">
    <location>
        <begin position="6"/>
        <end position="27"/>
    </location>
</feature>
<accession>A0ABD5W1B2</accession>
<feature type="transmembrane region" description="Helical" evidence="2">
    <location>
        <begin position="174"/>
        <end position="195"/>
    </location>
</feature>
<dbReference type="EMBL" id="JBHSZI010000001">
    <property type="protein sequence ID" value="MFC7057752.1"/>
    <property type="molecule type" value="Genomic_DNA"/>
</dbReference>
<dbReference type="AlphaFoldDB" id="A0ABD5W1B2"/>
<feature type="compositionally biased region" description="Low complexity" evidence="1">
    <location>
        <begin position="248"/>
        <end position="262"/>
    </location>
</feature>
<feature type="domain" description="CAAX prenyl protease 1 N-terminal" evidence="3">
    <location>
        <begin position="55"/>
        <end position="204"/>
    </location>
</feature>
<dbReference type="Proteomes" id="UP001596445">
    <property type="component" value="Unassembled WGS sequence"/>
</dbReference>
<feature type="transmembrane region" description="Helical" evidence="2">
    <location>
        <begin position="146"/>
        <end position="168"/>
    </location>
</feature>
<evidence type="ECO:0000256" key="1">
    <source>
        <dbReference type="SAM" id="MobiDB-lite"/>
    </source>
</evidence>
<organism evidence="4 5">
    <name type="scientific">Halovenus salina</name>
    <dbReference type="NCBI Taxonomy" id="1510225"/>
    <lineage>
        <taxon>Archaea</taxon>
        <taxon>Methanobacteriati</taxon>
        <taxon>Methanobacteriota</taxon>
        <taxon>Stenosarchaea group</taxon>
        <taxon>Halobacteria</taxon>
        <taxon>Halobacteriales</taxon>
        <taxon>Haloarculaceae</taxon>
        <taxon>Halovenus</taxon>
    </lineage>
</organism>